<dbReference type="SMART" id="SM01208">
    <property type="entry name" value="G5"/>
    <property type="match status" value="1"/>
</dbReference>
<sequence>MRKLVPVSIAAAVALAVTGGIVGYQVADKTVEVSVDGVPTTVTSFGSDVGDVLEQQGITVGERDLVAPSVTTEIEDGSRIAVRYGREVTIELDGQTTTHWTTATTVGEALAVLQIKAEGADISTSRSAAIGREGLEFSVDTLKKVELEVGGKTSSHETTAATVAEVLDEVEAKHDDDDRVTPGLGEAALDGSRITVVHVHVEDKTTKQPVDFKTVRKESSELLQGTTRTETEGVAGERTVVTTVTKENGKVVKEEKKSDEVTRQPVDEVVLVGTREPEPEPKRSTGGSSSGGSSSGGSSSGGSSGGSSSDDDDDDSSSGSSGGSSSGSSDGVWDRLAKCESGGNWSINTGNGYYGGVQFSAQTWKAYGGKGLPHENSKAEQIRIAKKLQAAAGWGQWPHCSAKLGLR</sequence>
<feature type="domain" description="G5" evidence="5">
    <location>
        <begin position="196"/>
        <end position="276"/>
    </location>
</feature>
<reference evidence="6 7" key="1">
    <citation type="submission" date="2018-07" db="EMBL/GenBank/DDBJ databases">
        <title>Desertimonas flava gen. nov. sp. nov.</title>
        <authorList>
            <person name="Liu S."/>
        </authorList>
    </citation>
    <scope>NUCLEOTIDE SEQUENCE [LARGE SCALE GENOMIC DNA]</scope>
    <source>
        <strain evidence="6 7">16Sb5-5</strain>
    </source>
</reference>
<organism evidence="6 7">
    <name type="scientific">Desertihabitans brevis</name>
    <dbReference type="NCBI Taxonomy" id="2268447"/>
    <lineage>
        <taxon>Bacteria</taxon>
        <taxon>Bacillati</taxon>
        <taxon>Actinomycetota</taxon>
        <taxon>Actinomycetes</taxon>
        <taxon>Propionibacteriales</taxon>
        <taxon>Propionibacteriaceae</taxon>
        <taxon>Desertihabitans</taxon>
    </lineage>
</organism>
<dbReference type="InterPro" id="IPR010618">
    <property type="entry name" value="RPF"/>
</dbReference>
<keyword evidence="3" id="KW-0378">Hydrolase</keyword>
<name>A0A367YYJ7_9ACTN</name>
<dbReference type="EMBL" id="QOUI01000002">
    <property type="protein sequence ID" value="RCK70787.1"/>
    <property type="molecule type" value="Genomic_DNA"/>
</dbReference>
<dbReference type="Gene3D" id="2.20.230.10">
    <property type="entry name" value="Resuscitation-promoting factor rpfb"/>
    <property type="match status" value="1"/>
</dbReference>
<accession>A0A367YYJ7</accession>
<dbReference type="Proteomes" id="UP000252770">
    <property type="component" value="Unassembled WGS sequence"/>
</dbReference>
<dbReference type="Pfam" id="PF07501">
    <property type="entry name" value="G5"/>
    <property type="match status" value="1"/>
</dbReference>
<gene>
    <name evidence="6" type="ORF">DT076_05180</name>
</gene>
<evidence type="ECO:0000313" key="7">
    <source>
        <dbReference type="Proteomes" id="UP000252770"/>
    </source>
</evidence>
<dbReference type="CDD" id="cd13925">
    <property type="entry name" value="RPF"/>
    <property type="match status" value="1"/>
</dbReference>
<dbReference type="Gene3D" id="1.10.530.10">
    <property type="match status" value="1"/>
</dbReference>
<feature type="compositionally biased region" description="Basic and acidic residues" evidence="4">
    <location>
        <begin position="251"/>
        <end position="266"/>
    </location>
</feature>
<comment type="caution">
    <text evidence="6">The sequence shown here is derived from an EMBL/GenBank/DDBJ whole genome shotgun (WGS) entry which is preliminary data.</text>
</comment>
<keyword evidence="2" id="KW-0732">Signal</keyword>
<evidence type="ECO:0000256" key="4">
    <source>
        <dbReference type="SAM" id="MobiDB-lite"/>
    </source>
</evidence>
<evidence type="ECO:0000259" key="5">
    <source>
        <dbReference type="PROSITE" id="PS51109"/>
    </source>
</evidence>
<evidence type="ECO:0000313" key="6">
    <source>
        <dbReference type="EMBL" id="RCK70787.1"/>
    </source>
</evidence>
<dbReference type="InterPro" id="IPR007137">
    <property type="entry name" value="DUF348"/>
</dbReference>
<dbReference type="InterPro" id="IPR023346">
    <property type="entry name" value="Lysozyme-like_dom_sf"/>
</dbReference>
<dbReference type="Pfam" id="PF06737">
    <property type="entry name" value="Transglycosylas"/>
    <property type="match status" value="1"/>
</dbReference>
<comment type="similarity">
    <text evidence="1">Belongs to the transglycosylase family. Rpf subfamily.</text>
</comment>
<dbReference type="Pfam" id="PF03990">
    <property type="entry name" value="DUF348"/>
    <property type="match status" value="3"/>
</dbReference>
<dbReference type="InterPro" id="IPR011098">
    <property type="entry name" value="G5_dom"/>
</dbReference>
<dbReference type="PROSITE" id="PS51109">
    <property type="entry name" value="G5"/>
    <property type="match status" value="1"/>
</dbReference>
<dbReference type="GO" id="GO:0016787">
    <property type="term" value="F:hydrolase activity"/>
    <property type="evidence" value="ECO:0007669"/>
    <property type="project" value="UniProtKB-KW"/>
</dbReference>
<feature type="compositionally biased region" description="Gly residues" evidence="4">
    <location>
        <begin position="288"/>
        <end position="305"/>
    </location>
</feature>
<protein>
    <submittedName>
        <fullName evidence="6">DUF348 domain-containing protein</fullName>
    </submittedName>
</protein>
<feature type="region of interest" description="Disordered" evidence="4">
    <location>
        <begin position="251"/>
        <end position="332"/>
    </location>
</feature>
<proteinExistence type="inferred from homology"/>
<evidence type="ECO:0000256" key="1">
    <source>
        <dbReference type="ARBA" id="ARBA00010830"/>
    </source>
</evidence>
<dbReference type="AlphaFoldDB" id="A0A367YYJ7"/>
<dbReference type="SUPFAM" id="SSF53955">
    <property type="entry name" value="Lysozyme-like"/>
    <property type="match status" value="1"/>
</dbReference>
<dbReference type="RefSeq" id="WP_114125557.1">
    <property type="nucleotide sequence ID" value="NZ_QOUI01000002.1"/>
</dbReference>
<keyword evidence="7" id="KW-1185">Reference proteome</keyword>
<evidence type="ECO:0000256" key="2">
    <source>
        <dbReference type="ARBA" id="ARBA00022729"/>
    </source>
</evidence>
<evidence type="ECO:0000256" key="3">
    <source>
        <dbReference type="ARBA" id="ARBA00022801"/>
    </source>
</evidence>